<organism evidence="9 13">
    <name type="scientific">Eisenbergiella tayi</name>
    <dbReference type="NCBI Taxonomy" id="1432052"/>
    <lineage>
        <taxon>Bacteria</taxon>
        <taxon>Bacillati</taxon>
        <taxon>Bacillota</taxon>
        <taxon>Clostridia</taxon>
        <taxon>Lachnospirales</taxon>
        <taxon>Lachnospiraceae</taxon>
        <taxon>Eisenbergiella</taxon>
    </lineage>
</organism>
<evidence type="ECO:0000313" key="13">
    <source>
        <dbReference type="Proteomes" id="UP000094067"/>
    </source>
</evidence>
<comment type="caution">
    <text evidence="9">The sequence shown here is derived from an EMBL/GenBank/DDBJ whole genome shotgun (WGS) entry which is preliminary data.</text>
</comment>
<evidence type="ECO:0000259" key="8">
    <source>
        <dbReference type="PROSITE" id="PS50928"/>
    </source>
</evidence>
<dbReference type="PANTHER" id="PTHR30193">
    <property type="entry name" value="ABC TRANSPORTER PERMEASE PROTEIN"/>
    <property type="match status" value="1"/>
</dbReference>
<protein>
    <submittedName>
        <fullName evidence="11">ABC transporter permease</fullName>
    </submittedName>
    <submittedName>
        <fullName evidence="9">Lactose transport system permease protein LacF</fullName>
    </submittedName>
</protein>
<dbReference type="Proteomes" id="UP000094067">
    <property type="component" value="Unassembled WGS sequence"/>
</dbReference>
<feature type="transmembrane region" description="Helical" evidence="7">
    <location>
        <begin position="260"/>
        <end position="282"/>
    </location>
</feature>
<dbReference type="Proteomes" id="UP000095003">
    <property type="component" value="Unassembled WGS sequence"/>
</dbReference>
<dbReference type="GO" id="GO:0055085">
    <property type="term" value="P:transmembrane transport"/>
    <property type="evidence" value="ECO:0007669"/>
    <property type="project" value="InterPro"/>
</dbReference>
<evidence type="ECO:0000313" key="11">
    <source>
        <dbReference type="EMBL" id="ODR52449.1"/>
    </source>
</evidence>
<evidence type="ECO:0000313" key="12">
    <source>
        <dbReference type="EMBL" id="ODR59284.1"/>
    </source>
</evidence>
<sequence>MNMKKRYPTYMAAGAFVLFGVLVFLPGILGIFYSFTDWNSYTSEVNFVGLRNYAKAFSNTEGYSGYIGNTLIFTLVTTALKTILGVGLALMFNGKWVKGNHVHRMIIFSPQVMSYLIVGLVFKSLLNPTNGFINNFLRGCGLDFLAKSWLSDPRLAFGTVIAVDIWKGVGYIMMVIMAGLQVISVSYYEAASMDGASFWQKTRHITIPLLAPVLINATVLNLTYGFRVFDIIYSLTNGGPGHATEVLNTAVYSEFAKGNYAMGTTLSSILFIFVMGISYFLLKALEMKEED</sequence>
<dbReference type="Proteomes" id="UP000094869">
    <property type="component" value="Unassembled WGS sequence"/>
</dbReference>
<reference evidence="12 15" key="2">
    <citation type="submission" date="2016-08" db="EMBL/GenBank/DDBJ databases">
        <title>Characterization of Isolates of Eisenbergiella tayi Derived from Blood Cultures, Using Whole Genome Sequencing.</title>
        <authorList>
            <person name="Bernier A.-M."/>
            <person name="Burdz T."/>
            <person name="Wiebe D."/>
            <person name="Bernard K."/>
        </authorList>
    </citation>
    <scope>NUCLEOTIDE SEQUENCE [LARGE SCALE GENOMIC DNA]</scope>
    <source>
        <strain evidence="12 15">NML120146</strain>
    </source>
</reference>
<evidence type="ECO:0000313" key="14">
    <source>
        <dbReference type="Proteomes" id="UP000094271"/>
    </source>
</evidence>
<evidence type="ECO:0000256" key="7">
    <source>
        <dbReference type="RuleBase" id="RU363032"/>
    </source>
</evidence>
<dbReference type="Proteomes" id="UP000094271">
    <property type="component" value="Unassembled WGS sequence"/>
</dbReference>
<keyword evidence="2 7" id="KW-0813">Transport</keyword>
<keyword evidence="5 7" id="KW-1133">Transmembrane helix</keyword>
<dbReference type="Gene3D" id="1.10.3720.10">
    <property type="entry name" value="MetI-like"/>
    <property type="match status" value="1"/>
</dbReference>
<dbReference type="EMBL" id="MCGH01000002">
    <property type="protein sequence ID" value="ODM05353.1"/>
    <property type="molecule type" value="Genomic_DNA"/>
</dbReference>
<dbReference type="RefSeq" id="WP_044965475.1">
    <property type="nucleotide sequence ID" value="NZ_DAWDRA010000417.1"/>
</dbReference>
<keyword evidence="15" id="KW-1185">Reference proteome</keyword>
<evidence type="ECO:0000313" key="15">
    <source>
        <dbReference type="Proteomes" id="UP000094869"/>
    </source>
</evidence>
<gene>
    <name evidence="9" type="primary">lacF_12</name>
    <name evidence="10" type="synonym">lacF_10</name>
    <name evidence="10" type="ORF">BEH84_01375</name>
    <name evidence="11" type="ORF">BEI59_10430</name>
    <name evidence="9" type="ORF">BEI61_01241</name>
    <name evidence="12" type="ORF">BEI63_07155</name>
</gene>
<feature type="transmembrane region" description="Helical" evidence="7">
    <location>
        <begin position="168"/>
        <end position="188"/>
    </location>
</feature>
<proteinExistence type="inferred from homology"/>
<accession>A0A1E3A9C0</accession>
<dbReference type="EMBL" id="MEHD01000015">
    <property type="protein sequence ID" value="ODR59284.1"/>
    <property type="molecule type" value="Genomic_DNA"/>
</dbReference>
<evidence type="ECO:0000256" key="3">
    <source>
        <dbReference type="ARBA" id="ARBA00022475"/>
    </source>
</evidence>
<feature type="domain" description="ABC transmembrane type-1" evidence="8">
    <location>
        <begin position="67"/>
        <end position="283"/>
    </location>
</feature>
<dbReference type="OrthoDB" id="367897at2"/>
<name>A0A1E3A9C0_9FIRM</name>
<reference evidence="13 16" key="1">
    <citation type="submission" date="2016-07" db="EMBL/GenBank/DDBJ databases">
        <title>Characterization of isolates of Eisenbergiella tayi derived from blood cultures, using whole genome sequencing.</title>
        <authorList>
            <person name="Burdz T."/>
            <person name="Wiebe D."/>
            <person name="Huynh C."/>
            <person name="Bernard K."/>
        </authorList>
    </citation>
    <scope>NUCLEOTIDE SEQUENCE [LARGE SCALE GENOMIC DNA]</scope>
    <source>
        <strain evidence="9 13">NML 110608</strain>
        <strain evidence="10 16">NML 120489</strain>
    </source>
</reference>
<dbReference type="EMBL" id="MCGI01000001">
    <property type="protein sequence ID" value="ODM13659.1"/>
    <property type="molecule type" value="Genomic_DNA"/>
</dbReference>
<reference evidence="11 14" key="3">
    <citation type="submission" date="2016-08" db="EMBL/GenBank/DDBJ databases">
        <authorList>
            <person name="Seilhamer J.J."/>
        </authorList>
    </citation>
    <scope>NUCLEOTIDE SEQUENCE [LARGE SCALE GENOMIC DNA]</scope>
    <source>
        <strain evidence="11 14">NML150140-1</strain>
    </source>
</reference>
<evidence type="ECO:0000256" key="5">
    <source>
        <dbReference type="ARBA" id="ARBA00022989"/>
    </source>
</evidence>
<keyword evidence="3" id="KW-1003">Cell membrane</keyword>
<evidence type="ECO:0000256" key="4">
    <source>
        <dbReference type="ARBA" id="ARBA00022692"/>
    </source>
</evidence>
<dbReference type="InterPro" id="IPR051393">
    <property type="entry name" value="ABC_transporter_permease"/>
</dbReference>
<dbReference type="GeneID" id="93299865"/>
<dbReference type="PANTHER" id="PTHR30193:SF37">
    <property type="entry name" value="INNER MEMBRANE ABC TRANSPORTER PERMEASE PROTEIN YCJO"/>
    <property type="match status" value="1"/>
</dbReference>
<feature type="transmembrane region" description="Helical" evidence="7">
    <location>
        <begin position="12"/>
        <end position="35"/>
    </location>
</feature>
<dbReference type="AlphaFoldDB" id="A0A1E3A9C0"/>
<dbReference type="CDD" id="cd06261">
    <property type="entry name" value="TM_PBP2"/>
    <property type="match status" value="1"/>
</dbReference>
<evidence type="ECO:0000313" key="10">
    <source>
        <dbReference type="EMBL" id="ODM13659.1"/>
    </source>
</evidence>
<feature type="transmembrane region" description="Helical" evidence="7">
    <location>
        <begin position="209"/>
        <end position="229"/>
    </location>
</feature>
<evidence type="ECO:0000256" key="6">
    <source>
        <dbReference type="ARBA" id="ARBA00023136"/>
    </source>
</evidence>
<dbReference type="PROSITE" id="PS50928">
    <property type="entry name" value="ABC_TM1"/>
    <property type="match status" value="1"/>
</dbReference>
<dbReference type="PATRIC" id="fig|1432052.3.peg.1504"/>
<keyword evidence="4 7" id="KW-0812">Transmembrane</keyword>
<dbReference type="InterPro" id="IPR000515">
    <property type="entry name" value="MetI-like"/>
</dbReference>
<dbReference type="EMBL" id="MEHA01000006">
    <property type="protein sequence ID" value="ODR52449.1"/>
    <property type="molecule type" value="Genomic_DNA"/>
</dbReference>
<evidence type="ECO:0000256" key="2">
    <source>
        <dbReference type="ARBA" id="ARBA00022448"/>
    </source>
</evidence>
<feature type="transmembrane region" description="Helical" evidence="7">
    <location>
        <begin position="71"/>
        <end position="93"/>
    </location>
</feature>
<evidence type="ECO:0000313" key="16">
    <source>
        <dbReference type="Proteomes" id="UP000095003"/>
    </source>
</evidence>
<dbReference type="SUPFAM" id="SSF161098">
    <property type="entry name" value="MetI-like"/>
    <property type="match status" value="1"/>
</dbReference>
<evidence type="ECO:0000313" key="9">
    <source>
        <dbReference type="EMBL" id="ODM05353.1"/>
    </source>
</evidence>
<dbReference type="Pfam" id="PF00528">
    <property type="entry name" value="BPD_transp_1"/>
    <property type="match status" value="1"/>
</dbReference>
<comment type="similarity">
    <text evidence="7">Belongs to the binding-protein-dependent transport system permease family.</text>
</comment>
<evidence type="ECO:0000256" key="1">
    <source>
        <dbReference type="ARBA" id="ARBA00004651"/>
    </source>
</evidence>
<dbReference type="GO" id="GO:0005886">
    <property type="term" value="C:plasma membrane"/>
    <property type="evidence" value="ECO:0007669"/>
    <property type="project" value="UniProtKB-SubCell"/>
</dbReference>
<comment type="subcellular location">
    <subcellularLocation>
        <location evidence="1 7">Cell membrane</location>
        <topology evidence="1 7">Multi-pass membrane protein</topology>
    </subcellularLocation>
</comment>
<keyword evidence="6 7" id="KW-0472">Membrane</keyword>
<feature type="transmembrane region" description="Helical" evidence="7">
    <location>
        <begin position="105"/>
        <end position="126"/>
    </location>
</feature>
<dbReference type="InterPro" id="IPR035906">
    <property type="entry name" value="MetI-like_sf"/>
</dbReference>